<proteinExistence type="inferred from homology"/>
<evidence type="ECO:0000313" key="3">
    <source>
        <dbReference type="EMBL" id="MBJ7881288.1"/>
    </source>
</evidence>
<dbReference type="RefSeq" id="WP_199599623.1">
    <property type="nucleotide sequence ID" value="NZ_JAEHJZ010000028.1"/>
</dbReference>
<dbReference type="Proteomes" id="UP000662373">
    <property type="component" value="Unassembled WGS sequence"/>
</dbReference>
<comment type="similarity">
    <text evidence="1">Belongs to the beta-class carbonic anhydrase family.</text>
</comment>
<accession>A0A934KVY3</accession>
<dbReference type="Gene3D" id="3.40.1050.10">
    <property type="entry name" value="Carbonic anhydrase"/>
    <property type="match status" value="1"/>
</dbReference>
<dbReference type="PANTHER" id="PTHR11002">
    <property type="entry name" value="CARBONIC ANHYDRASE"/>
    <property type="match status" value="1"/>
</dbReference>
<protein>
    <submittedName>
        <fullName evidence="3">Carbonic anhydrase</fullName>
    </submittedName>
</protein>
<sequence>MKTNKITLSLAVLILGGTTMLFSCKEDPNTIEESTTVQNSLEEQEVVTHVMTKEDQEKLTPQMVIDDLKAGNERFINQRATNRDHSEQVRKTKTGQYPKAIILSCVDSRVPVEDVFDQGIGDIFVGRVAGNFVNTDQLGSMEFATKIAGAKLVVIMGHENCGAVKGAIDKAELGNLTSLLQKIQPAVAAVEEPTEASQRTSKNAVFVDAVIEKNILLNLEETLVQSPVLAEMVENGEIKIVGANYDLSTGKVVFLNE</sequence>
<dbReference type="CDD" id="cd03378">
    <property type="entry name" value="beta_CA_cladeC"/>
    <property type="match status" value="1"/>
</dbReference>
<dbReference type="GO" id="GO:0008270">
    <property type="term" value="F:zinc ion binding"/>
    <property type="evidence" value="ECO:0007669"/>
    <property type="project" value="InterPro"/>
</dbReference>
<feature type="binding site" evidence="2">
    <location>
        <position position="107"/>
    </location>
    <ligand>
        <name>Zn(2+)</name>
        <dbReference type="ChEBI" id="CHEBI:29105"/>
    </ligand>
</feature>
<evidence type="ECO:0000256" key="2">
    <source>
        <dbReference type="PIRSR" id="PIRSR601765-1"/>
    </source>
</evidence>
<gene>
    <name evidence="3" type="ORF">JEM65_11600</name>
</gene>
<feature type="binding site" evidence="2">
    <location>
        <position position="105"/>
    </location>
    <ligand>
        <name>Zn(2+)</name>
        <dbReference type="ChEBI" id="CHEBI:29105"/>
    </ligand>
</feature>
<dbReference type="AlphaFoldDB" id="A0A934KVY3"/>
<feature type="binding site" evidence="2">
    <location>
        <position position="158"/>
    </location>
    <ligand>
        <name>Zn(2+)</name>
        <dbReference type="ChEBI" id="CHEBI:29105"/>
    </ligand>
</feature>
<evidence type="ECO:0000313" key="4">
    <source>
        <dbReference type="Proteomes" id="UP000662373"/>
    </source>
</evidence>
<dbReference type="SMART" id="SM00947">
    <property type="entry name" value="Pro_CA"/>
    <property type="match status" value="1"/>
</dbReference>
<keyword evidence="4" id="KW-1185">Reference proteome</keyword>
<dbReference type="Pfam" id="PF00484">
    <property type="entry name" value="Pro_CA"/>
    <property type="match status" value="1"/>
</dbReference>
<comment type="caution">
    <text evidence="3">The sequence shown here is derived from an EMBL/GenBank/DDBJ whole genome shotgun (WGS) entry which is preliminary data.</text>
</comment>
<keyword evidence="2" id="KW-0862">Zinc</keyword>
<comment type="cofactor">
    <cofactor evidence="2">
        <name>Zn(2+)</name>
        <dbReference type="ChEBI" id="CHEBI:29105"/>
    </cofactor>
    <text evidence="2">Binds 1 zinc ion per subunit.</text>
</comment>
<dbReference type="GO" id="GO:0004089">
    <property type="term" value="F:carbonate dehydratase activity"/>
    <property type="evidence" value="ECO:0007669"/>
    <property type="project" value="InterPro"/>
</dbReference>
<keyword evidence="2" id="KW-0479">Metal-binding</keyword>
<organism evidence="3 4">
    <name type="scientific">Gelidibacter salicanalis</name>
    <dbReference type="NCBI Taxonomy" id="291193"/>
    <lineage>
        <taxon>Bacteria</taxon>
        <taxon>Pseudomonadati</taxon>
        <taxon>Bacteroidota</taxon>
        <taxon>Flavobacteriia</taxon>
        <taxon>Flavobacteriales</taxon>
        <taxon>Flavobacteriaceae</taxon>
        <taxon>Gelidibacter</taxon>
    </lineage>
</organism>
<dbReference type="PANTHER" id="PTHR11002:SF79">
    <property type="entry name" value="CARBONIC ANHYDRASE 2"/>
    <property type="match status" value="1"/>
</dbReference>
<name>A0A934KVY3_9FLAO</name>
<dbReference type="PROSITE" id="PS51257">
    <property type="entry name" value="PROKAR_LIPOPROTEIN"/>
    <property type="match status" value="1"/>
</dbReference>
<dbReference type="SUPFAM" id="SSF53056">
    <property type="entry name" value="beta-carbonic anhydrase, cab"/>
    <property type="match status" value="1"/>
</dbReference>
<dbReference type="InterPro" id="IPR001765">
    <property type="entry name" value="Carbonic_anhydrase"/>
</dbReference>
<dbReference type="NCBIfam" id="NF011765">
    <property type="entry name" value="PRK15219.1"/>
    <property type="match status" value="1"/>
</dbReference>
<dbReference type="InterPro" id="IPR036874">
    <property type="entry name" value="Carbonic_anhydrase_sf"/>
</dbReference>
<reference evidence="3 4" key="1">
    <citation type="submission" date="2020-09" db="EMBL/GenBank/DDBJ databases">
        <title>Draft genome of Gelidibacter salicanalis PAMC21136.</title>
        <authorList>
            <person name="Park H."/>
        </authorList>
    </citation>
    <scope>NUCLEOTIDE SEQUENCE [LARGE SCALE GENOMIC DNA]</scope>
    <source>
        <strain evidence="3 4">PAMC21136</strain>
    </source>
</reference>
<dbReference type="EMBL" id="JAEHJZ010000028">
    <property type="protein sequence ID" value="MBJ7881288.1"/>
    <property type="molecule type" value="Genomic_DNA"/>
</dbReference>
<evidence type="ECO:0000256" key="1">
    <source>
        <dbReference type="ARBA" id="ARBA00006217"/>
    </source>
</evidence>
<feature type="binding site" evidence="2">
    <location>
        <position position="161"/>
    </location>
    <ligand>
        <name>Zn(2+)</name>
        <dbReference type="ChEBI" id="CHEBI:29105"/>
    </ligand>
</feature>